<reference evidence="2 3" key="1">
    <citation type="submission" date="2020-11" db="EMBL/GenBank/DDBJ databases">
        <title>Draft Genome Sequence and Secondary Metabolite Biosynthetic Potential of the Lysobacter niastensis Type strain DSM 18481.</title>
        <authorList>
            <person name="Turrini P."/>
            <person name="Artuso I."/>
            <person name="Tescari M."/>
            <person name="Lugli G.A."/>
            <person name="Frangipani E."/>
            <person name="Ventura M."/>
            <person name="Visca P."/>
        </authorList>
    </citation>
    <scope>NUCLEOTIDE SEQUENCE [LARGE SCALE GENOMIC DNA]</scope>
    <source>
        <strain evidence="2 3">DSM 18481</strain>
    </source>
</reference>
<feature type="region of interest" description="Disordered" evidence="1">
    <location>
        <begin position="41"/>
        <end position="68"/>
    </location>
</feature>
<dbReference type="EMBL" id="JADLZT010000001">
    <property type="protein sequence ID" value="MBF6022803.1"/>
    <property type="molecule type" value="Genomic_DNA"/>
</dbReference>
<name>A0ABS0B4L4_9GAMM</name>
<evidence type="ECO:0000313" key="3">
    <source>
        <dbReference type="Proteomes" id="UP001429984"/>
    </source>
</evidence>
<dbReference type="RefSeq" id="WP_194929389.1">
    <property type="nucleotide sequence ID" value="NZ_JADLZT010000001.1"/>
</dbReference>
<protein>
    <recommendedName>
        <fullName evidence="4">DUF4440 domain-containing protein</fullName>
    </recommendedName>
</protein>
<dbReference type="Proteomes" id="UP001429984">
    <property type="component" value="Unassembled WGS sequence"/>
</dbReference>
<evidence type="ECO:0000256" key="1">
    <source>
        <dbReference type="SAM" id="MobiDB-lite"/>
    </source>
</evidence>
<evidence type="ECO:0008006" key="4">
    <source>
        <dbReference type="Google" id="ProtNLM"/>
    </source>
</evidence>
<accession>A0ABS0B4L4</accession>
<organism evidence="2 3">
    <name type="scientific">Lysobacter niastensis</name>
    <dbReference type="NCBI Taxonomy" id="380629"/>
    <lineage>
        <taxon>Bacteria</taxon>
        <taxon>Pseudomonadati</taxon>
        <taxon>Pseudomonadota</taxon>
        <taxon>Gammaproteobacteria</taxon>
        <taxon>Lysobacterales</taxon>
        <taxon>Lysobacteraceae</taxon>
        <taxon>Lysobacter</taxon>
    </lineage>
</organism>
<proteinExistence type="predicted"/>
<sequence>MNHSTDITTAALLDALADWVEHDLLMTHNAANALRERYAQRLAERDAEQHEHARRPARHGTDAPPPPV</sequence>
<comment type="caution">
    <text evidence="2">The sequence shown here is derived from an EMBL/GenBank/DDBJ whole genome shotgun (WGS) entry which is preliminary data.</text>
</comment>
<keyword evidence="3" id="KW-1185">Reference proteome</keyword>
<gene>
    <name evidence="2" type="ORF">IU514_02060</name>
</gene>
<evidence type="ECO:0000313" key="2">
    <source>
        <dbReference type="EMBL" id="MBF6022803.1"/>
    </source>
</evidence>
<feature type="compositionally biased region" description="Basic and acidic residues" evidence="1">
    <location>
        <begin position="41"/>
        <end position="51"/>
    </location>
</feature>